<name>A0AA36JM98_9DINO</name>
<keyword evidence="1" id="KW-0812">Transmembrane</keyword>
<gene>
    <name evidence="2" type="ORF">EVOR1521_LOCUS29239</name>
</gene>
<feature type="transmembrane region" description="Helical" evidence="1">
    <location>
        <begin position="30"/>
        <end position="54"/>
    </location>
</feature>
<dbReference type="EMBL" id="CAUJNA010003679">
    <property type="protein sequence ID" value="CAJ1407593.1"/>
    <property type="molecule type" value="Genomic_DNA"/>
</dbReference>
<protein>
    <submittedName>
        <fullName evidence="2">Uncharacterized protein</fullName>
    </submittedName>
</protein>
<organism evidence="2 3">
    <name type="scientific">Effrenium voratum</name>
    <dbReference type="NCBI Taxonomy" id="2562239"/>
    <lineage>
        <taxon>Eukaryota</taxon>
        <taxon>Sar</taxon>
        <taxon>Alveolata</taxon>
        <taxon>Dinophyceae</taxon>
        <taxon>Suessiales</taxon>
        <taxon>Symbiodiniaceae</taxon>
        <taxon>Effrenium</taxon>
    </lineage>
</organism>
<dbReference type="Proteomes" id="UP001178507">
    <property type="component" value="Unassembled WGS sequence"/>
</dbReference>
<keyword evidence="1" id="KW-1133">Transmembrane helix</keyword>
<feature type="transmembrane region" description="Helical" evidence="1">
    <location>
        <begin position="95"/>
        <end position="116"/>
    </location>
</feature>
<reference evidence="2" key="1">
    <citation type="submission" date="2023-08" db="EMBL/GenBank/DDBJ databases">
        <authorList>
            <person name="Chen Y."/>
            <person name="Shah S."/>
            <person name="Dougan E. K."/>
            <person name="Thang M."/>
            <person name="Chan C."/>
        </authorList>
    </citation>
    <scope>NUCLEOTIDE SEQUENCE</scope>
</reference>
<keyword evidence="1" id="KW-0472">Membrane</keyword>
<proteinExistence type="predicted"/>
<evidence type="ECO:0000313" key="2">
    <source>
        <dbReference type="EMBL" id="CAJ1407593.1"/>
    </source>
</evidence>
<feature type="transmembrane region" description="Helical" evidence="1">
    <location>
        <begin position="66"/>
        <end position="83"/>
    </location>
</feature>
<evidence type="ECO:0000313" key="3">
    <source>
        <dbReference type="Proteomes" id="UP001178507"/>
    </source>
</evidence>
<comment type="caution">
    <text evidence="2">The sequence shown here is derived from an EMBL/GenBank/DDBJ whole genome shotgun (WGS) entry which is preliminary data.</text>
</comment>
<sequence length="246" mass="27502">MLALVSLTNLRNHVLTLVPSSGPRSWMEEYFLLAMIFMFLNLVGHCVSFYLDSVGRTKMQQMANKVNLWGMLSLFLLIAMILLHSRECQLVDEGLASGLVVSCAALNLLVFLFLAWHHRDLAHPEESGQISVPFEILNAPHFLDARLLLDPATADAMEVHLKQLFVVAGAAAISDVRLEEPQVIFREVTKKETTIDEWFFTYPVDTKIGDHLEPVEPGIASNNTGQAAFGFAGLVVLCTWLWDLLH</sequence>
<keyword evidence="3" id="KW-1185">Reference proteome</keyword>
<accession>A0AA36JM98</accession>
<evidence type="ECO:0000256" key="1">
    <source>
        <dbReference type="SAM" id="Phobius"/>
    </source>
</evidence>
<dbReference type="AlphaFoldDB" id="A0AA36JM98"/>